<evidence type="ECO:0000313" key="5">
    <source>
        <dbReference type="Proteomes" id="UP000031971"/>
    </source>
</evidence>
<dbReference type="PROSITE" id="PS51866">
    <property type="entry name" value="MOP"/>
    <property type="match status" value="1"/>
</dbReference>
<name>A0A0C2UD96_PARME</name>
<keyword evidence="5" id="KW-1185">Reference proteome</keyword>
<dbReference type="Proteomes" id="UP000031971">
    <property type="component" value="Unassembled WGS sequence"/>
</dbReference>
<dbReference type="Pfam" id="PF03459">
    <property type="entry name" value="TOBE"/>
    <property type="match status" value="1"/>
</dbReference>
<accession>A0A0C2UD96</accession>
<dbReference type="NCBIfam" id="TIGR00638">
    <property type="entry name" value="Mop"/>
    <property type="match status" value="1"/>
</dbReference>
<dbReference type="EMBL" id="JXSL01000023">
    <property type="protein sequence ID" value="KIL99472.1"/>
    <property type="molecule type" value="Genomic_DNA"/>
</dbReference>
<keyword evidence="1 2" id="KW-0500">Molybdenum</keyword>
<dbReference type="SUPFAM" id="SSF50331">
    <property type="entry name" value="MOP-like"/>
    <property type="match status" value="1"/>
</dbReference>
<evidence type="ECO:0000313" key="4">
    <source>
        <dbReference type="EMBL" id="KIL99472.1"/>
    </source>
</evidence>
<protein>
    <submittedName>
        <fullName evidence="4">Molybdate-binding domain of ModE</fullName>
    </submittedName>
</protein>
<dbReference type="AlphaFoldDB" id="A0A0C2UD96"/>
<organism evidence="4 5">
    <name type="scientific">Paramagnetospirillum magnetotacticum MS-1</name>
    <dbReference type="NCBI Taxonomy" id="272627"/>
    <lineage>
        <taxon>Bacteria</taxon>
        <taxon>Pseudomonadati</taxon>
        <taxon>Pseudomonadota</taxon>
        <taxon>Alphaproteobacteria</taxon>
        <taxon>Rhodospirillales</taxon>
        <taxon>Magnetospirillaceae</taxon>
        <taxon>Paramagnetospirillum</taxon>
    </lineage>
</organism>
<sequence length="67" mass="7078">MKLSARNNLKGKVVSIDKGQIVAKVKIDVGGQFITSLVSNEAVDDLALKIGDNVQAIIKSSEVIIGK</sequence>
<reference evidence="4 5" key="1">
    <citation type="submission" date="2015-01" db="EMBL/GenBank/DDBJ databases">
        <title>Genome Sequence of Magnetospirillum magnetotacticum Strain MS-1.</title>
        <authorList>
            <person name="Marinov G.K."/>
            <person name="Smalley M.D."/>
            <person name="DeSalvo G."/>
        </authorList>
    </citation>
    <scope>NUCLEOTIDE SEQUENCE [LARGE SCALE GENOMIC DNA]</scope>
    <source>
        <strain evidence="4 5">MS-1</strain>
    </source>
</reference>
<proteinExistence type="predicted"/>
<dbReference type="GO" id="GO:0015689">
    <property type="term" value="P:molybdate ion transport"/>
    <property type="evidence" value="ECO:0007669"/>
    <property type="project" value="InterPro"/>
</dbReference>
<evidence type="ECO:0000256" key="2">
    <source>
        <dbReference type="PROSITE-ProRule" id="PRU01213"/>
    </source>
</evidence>
<comment type="caution">
    <text evidence="4">The sequence shown here is derived from an EMBL/GenBank/DDBJ whole genome shotgun (WGS) entry which is preliminary data.</text>
</comment>
<dbReference type="Gene3D" id="2.40.50.100">
    <property type="match status" value="1"/>
</dbReference>
<evidence type="ECO:0000259" key="3">
    <source>
        <dbReference type="PROSITE" id="PS51866"/>
    </source>
</evidence>
<dbReference type="STRING" id="272627.CCC_03988"/>
<dbReference type="OrthoDB" id="122515at2"/>
<feature type="domain" description="Mop" evidence="3">
    <location>
        <begin position="2"/>
        <end position="67"/>
    </location>
</feature>
<evidence type="ECO:0000256" key="1">
    <source>
        <dbReference type="ARBA" id="ARBA00022505"/>
    </source>
</evidence>
<gene>
    <name evidence="4" type="ORF">CCC_03988</name>
</gene>
<dbReference type="InterPro" id="IPR004606">
    <property type="entry name" value="Mop_domain"/>
</dbReference>
<dbReference type="InterPro" id="IPR008995">
    <property type="entry name" value="Mo/tungstate-bd_C_term_dom"/>
</dbReference>
<dbReference type="RefSeq" id="WP_009870259.1">
    <property type="nucleotide sequence ID" value="NZ_JXSL01000023.1"/>
</dbReference>
<dbReference type="InterPro" id="IPR005116">
    <property type="entry name" value="Transp-assoc_OB_typ1"/>
</dbReference>